<evidence type="ECO:0000259" key="1">
    <source>
        <dbReference type="Pfam" id="PF22939"/>
    </source>
</evidence>
<dbReference type="PANTHER" id="PTHR10039:SF15">
    <property type="entry name" value="NACHT DOMAIN-CONTAINING PROTEIN"/>
    <property type="match status" value="1"/>
</dbReference>
<keyword evidence="3" id="KW-1185">Reference proteome</keyword>
<name>A0A9P9EWL2_9HYPO</name>
<dbReference type="OrthoDB" id="1577640at2759"/>
<dbReference type="EMBL" id="JAGMUU010000008">
    <property type="protein sequence ID" value="KAH7146634.1"/>
    <property type="molecule type" value="Genomic_DNA"/>
</dbReference>
<reference evidence="2" key="1">
    <citation type="journal article" date="2021" name="Nat. Commun.">
        <title>Genetic determinants of endophytism in the Arabidopsis root mycobiome.</title>
        <authorList>
            <person name="Mesny F."/>
            <person name="Miyauchi S."/>
            <person name="Thiergart T."/>
            <person name="Pickel B."/>
            <person name="Atanasova L."/>
            <person name="Karlsson M."/>
            <person name="Huettel B."/>
            <person name="Barry K.W."/>
            <person name="Haridas S."/>
            <person name="Chen C."/>
            <person name="Bauer D."/>
            <person name="Andreopoulos W."/>
            <person name="Pangilinan J."/>
            <person name="LaButti K."/>
            <person name="Riley R."/>
            <person name="Lipzen A."/>
            <person name="Clum A."/>
            <person name="Drula E."/>
            <person name="Henrissat B."/>
            <person name="Kohler A."/>
            <person name="Grigoriev I.V."/>
            <person name="Martin F.M."/>
            <person name="Hacquard S."/>
        </authorList>
    </citation>
    <scope>NUCLEOTIDE SEQUENCE</scope>
    <source>
        <strain evidence="2">MPI-CAGE-AT-0021</strain>
    </source>
</reference>
<dbReference type="InterPro" id="IPR054471">
    <property type="entry name" value="GPIID_WHD"/>
</dbReference>
<comment type="caution">
    <text evidence="2">The sequence shown here is derived from an EMBL/GenBank/DDBJ whole genome shotgun (WGS) entry which is preliminary data.</text>
</comment>
<accession>A0A9P9EWL2</accession>
<dbReference type="Pfam" id="PF22939">
    <property type="entry name" value="WHD_GPIID"/>
    <property type="match status" value="1"/>
</dbReference>
<dbReference type="Proteomes" id="UP000717696">
    <property type="component" value="Unassembled WGS sequence"/>
</dbReference>
<organism evidence="2 3">
    <name type="scientific">Dactylonectria estremocensis</name>
    <dbReference type="NCBI Taxonomy" id="1079267"/>
    <lineage>
        <taxon>Eukaryota</taxon>
        <taxon>Fungi</taxon>
        <taxon>Dikarya</taxon>
        <taxon>Ascomycota</taxon>
        <taxon>Pezizomycotina</taxon>
        <taxon>Sordariomycetes</taxon>
        <taxon>Hypocreomycetidae</taxon>
        <taxon>Hypocreales</taxon>
        <taxon>Nectriaceae</taxon>
        <taxon>Dactylonectria</taxon>
    </lineage>
</organism>
<evidence type="ECO:0000313" key="3">
    <source>
        <dbReference type="Proteomes" id="UP000717696"/>
    </source>
</evidence>
<feature type="domain" description="GPI inositol-deacylase winged helix" evidence="1">
    <location>
        <begin position="55"/>
        <end position="130"/>
    </location>
</feature>
<dbReference type="AlphaFoldDB" id="A0A9P9EWL2"/>
<proteinExistence type="predicted"/>
<sequence>MFRFLLAQLHLESLIGKTSVRAVRSAFARLLSGSDVYDHAYERAMERIEKQVPDHRGLAKQVLLWIACVKRPLTIVELRYAFAVEVGMTEFDEDALLEIEDMVLVCVGLVTIDEQSDIITLVYYTTQQYFDKS</sequence>
<dbReference type="PANTHER" id="PTHR10039">
    <property type="entry name" value="AMELOGENIN"/>
    <property type="match status" value="1"/>
</dbReference>
<evidence type="ECO:0000313" key="2">
    <source>
        <dbReference type="EMBL" id="KAH7146634.1"/>
    </source>
</evidence>
<protein>
    <recommendedName>
        <fullName evidence="1">GPI inositol-deacylase winged helix domain-containing protein</fullName>
    </recommendedName>
</protein>
<gene>
    <name evidence="2" type="ORF">B0J13DRAFT_524398</name>
</gene>